<reference evidence="1" key="1">
    <citation type="journal article" date="2012" name="Proc. Natl. Acad. Sci. U.S.A.">
        <title>Antigenic diversity is generated by distinct evolutionary mechanisms in African trypanosome species.</title>
        <authorList>
            <person name="Jackson A.P."/>
            <person name="Berry A."/>
            <person name="Aslett M."/>
            <person name="Allison H.C."/>
            <person name="Burton P."/>
            <person name="Vavrova-Anderson J."/>
            <person name="Brown R."/>
            <person name="Browne H."/>
            <person name="Corton N."/>
            <person name="Hauser H."/>
            <person name="Gamble J."/>
            <person name="Gilderthorp R."/>
            <person name="Marcello L."/>
            <person name="McQuillan J."/>
            <person name="Otto T.D."/>
            <person name="Quail M.A."/>
            <person name="Sanders M.J."/>
            <person name="van Tonder A."/>
            <person name="Ginger M.L."/>
            <person name="Field M.C."/>
            <person name="Barry J.D."/>
            <person name="Hertz-Fowler C."/>
            <person name="Berriman M."/>
        </authorList>
    </citation>
    <scope>NUCLEOTIDE SEQUENCE</scope>
    <source>
        <strain evidence="1">Y486</strain>
    </source>
</reference>
<name>G0TYD8_TRYVY</name>
<dbReference type="EMBL" id="HE573023">
    <property type="protein sequence ID" value="CCC48985.1"/>
    <property type="molecule type" value="Genomic_DNA"/>
</dbReference>
<protein>
    <submittedName>
        <fullName evidence="1">Uncharacterized protein</fullName>
    </submittedName>
</protein>
<accession>G0TYD8</accession>
<evidence type="ECO:0000313" key="1">
    <source>
        <dbReference type="EMBL" id="CCC48985.1"/>
    </source>
</evidence>
<proteinExistence type="predicted"/>
<gene>
    <name evidence="1" type="ORF">TVY486_0703190</name>
</gene>
<dbReference type="AlphaFoldDB" id="G0TYD8"/>
<sequence length="177" mass="19721">MSVRRPVLPHCLFSERTSAASKLEASSLISASASTATRDPQATGRTLRLTRLSAQRNTNLLTYCTPLQEGLTTGVKNCTHNSLEMRPTTNTIHTLSKELIGCSRTKNKSVRKECVLYGKGNRNNTMKMFSNRYKDSLYCTNVQSSYDAIKMERGVQGSDRSVLLGVTWVCIHSLREI</sequence>
<organism evidence="1">
    <name type="scientific">Trypanosoma vivax (strain Y486)</name>
    <dbReference type="NCBI Taxonomy" id="1055687"/>
    <lineage>
        <taxon>Eukaryota</taxon>
        <taxon>Discoba</taxon>
        <taxon>Euglenozoa</taxon>
        <taxon>Kinetoplastea</taxon>
        <taxon>Metakinetoplastina</taxon>
        <taxon>Trypanosomatida</taxon>
        <taxon>Trypanosomatidae</taxon>
        <taxon>Trypanosoma</taxon>
        <taxon>Duttonella</taxon>
    </lineage>
</organism>